<accession>A0A132MM62</accession>
<dbReference type="InterPro" id="IPR010427">
    <property type="entry name" value="DUF1023"/>
</dbReference>
<dbReference type="PATRIC" id="fig|1469144.10.peg.610"/>
<evidence type="ECO:0000313" key="5">
    <source>
        <dbReference type="Proteomes" id="UP000070188"/>
    </source>
</evidence>
<organism evidence="4 5">
    <name type="scientific">Carbonactinospora thermoautotrophica</name>
    <dbReference type="NCBI Taxonomy" id="1469144"/>
    <lineage>
        <taxon>Bacteria</taxon>
        <taxon>Bacillati</taxon>
        <taxon>Actinomycetota</taxon>
        <taxon>Actinomycetes</taxon>
        <taxon>Kitasatosporales</taxon>
        <taxon>Carbonactinosporaceae</taxon>
        <taxon>Carbonactinospora</taxon>
    </lineage>
</organism>
<evidence type="ECO:0000259" key="3">
    <source>
        <dbReference type="Pfam" id="PF06259"/>
    </source>
</evidence>
<feature type="region of interest" description="Disordered" evidence="2">
    <location>
        <begin position="541"/>
        <end position="571"/>
    </location>
</feature>
<feature type="coiled-coil region" evidence="1">
    <location>
        <begin position="223"/>
        <end position="250"/>
    </location>
</feature>
<sequence length="571" mass="61258">MVTFRELREIRPEAFETAAASWRALVQAVRAHATGLGRHTGSLAGAWEGPAYQAATAHLAGQQRDLAGDADRMAEVAEILTAHAARLAEAKAELQAALHLAEGLPLRVGEDGSVTYLPTFGTADAAVLAERAQRVAAGIQAAVALAQAADAETSARLAACLPAAVAVAVPQSAVLVRRDQVPAQGTDPRQVKAWWDSLTPEQRRYVIDHYPELVGGLDGIPCLVRDEANRAVLAREKQRLEQRRRDLEAKGATRSDAENAELADINDKLKGVYKIEERLNATRPDLPPAYLLGFDTEGRGHAIVAVGNPDTADNVVTYVPGTNGRLGKIGNDIPRADAMVRAARDADPSKTTAAIVWLDYDAPQAVVNPKDPGEDATNPKHALNARDSLDRFQDGLRVTHEGPRSHNTVLGHSYGSTVVGFTARDRGLNADDVIFVGSPGVGVDRAAGLGISPQHVWSSTAKNDPIQYSPSKDPLEWFDGRDDLIHGANPSSPEFGGRVFESDPGTPLVEWDWRGLGEPSPSKINPEGAHSEYWEQNSTSLKNIGRIVAGKEPSRPGDERPAEQPQEGVDW</sequence>
<reference evidence="5" key="1">
    <citation type="submission" date="2015-04" db="EMBL/GenBank/DDBJ databases">
        <title>Physiological reanalysis, assessment of diazotrophy, and genome sequences of multiple isolates of Streptomyces thermoautotrophicus.</title>
        <authorList>
            <person name="MacKellar D.C."/>
            <person name="Lieber L."/>
            <person name="Norman J."/>
            <person name="Bolger A."/>
            <person name="Tobin C."/>
            <person name="Murray J.W."/>
            <person name="Chang R."/>
            <person name="Ford T."/>
            <person name="Nguyen P.Q."/>
            <person name="Woodward J."/>
            <person name="Permingeat H."/>
            <person name="Joshi N.S."/>
            <person name="Silver P.A."/>
            <person name="Usadel B."/>
            <person name="Rutherford A.W."/>
            <person name="Friesen M."/>
            <person name="Prell J."/>
        </authorList>
    </citation>
    <scope>NUCLEOTIDE SEQUENCE [LARGE SCALE GENOMIC DNA]</scope>
    <source>
        <strain evidence="5">H1</strain>
    </source>
</reference>
<evidence type="ECO:0000256" key="1">
    <source>
        <dbReference type="SAM" id="Coils"/>
    </source>
</evidence>
<feature type="domain" description="DUF1023" evidence="3">
    <location>
        <begin position="295"/>
        <end position="471"/>
    </location>
</feature>
<dbReference type="SUPFAM" id="SSF53474">
    <property type="entry name" value="alpha/beta-Hydrolases"/>
    <property type="match status" value="1"/>
</dbReference>
<protein>
    <recommendedName>
        <fullName evidence="3">DUF1023 domain-containing protein</fullName>
    </recommendedName>
</protein>
<dbReference type="AlphaFoldDB" id="A0A132MM62"/>
<dbReference type="SUPFAM" id="SSF140453">
    <property type="entry name" value="EsxAB dimer-like"/>
    <property type="match status" value="1"/>
</dbReference>
<keyword evidence="1" id="KW-0175">Coiled coil</keyword>
<name>A0A132MM62_9ACTN</name>
<dbReference type="STRING" id="1469144.LI90_513"/>
<proteinExistence type="predicted"/>
<dbReference type="EMBL" id="LAXD01000001">
    <property type="protein sequence ID" value="KWW98883.1"/>
    <property type="molecule type" value="Genomic_DNA"/>
</dbReference>
<dbReference type="InterPro" id="IPR036689">
    <property type="entry name" value="ESAT-6-like_sf"/>
</dbReference>
<gene>
    <name evidence="4" type="ORF">LI90_513</name>
</gene>
<feature type="compositionally biased region" description="Basic and acidic residues" evidence="2">
    <location>
        <begin position="552"/>
        <end position="562"/>
    </location>
</feature>
<dbReference type="InterPro" id="IPR029058">
    <property type="entry name" value="AB_hydrolase_fold"/>
</dbReference>
<comment type="caution">
    <text evidence="4">The sequence shown here is derived from an EMBL/GenBank/DDBJ whole genome shotgun (WGS) entry which is preliminary data.</text>
</comment>
<evidence type="ECO:0000313" key="4">
    <source>
        <dbReference type="EMBL" id="KWW98883.1"/>
    </source>
</evidence>
<dbReference type="ESTHER" id="9actn-a0a132mm62">
    <property type="family name" value="Duf_1023"/>
</dbReference>
<keyword evidence="5" id="KW-1185">Reference proteome</keyword>
<dbReference type="Gene3D" id="1.10.287.1060">
    <property type="entry name" value="ESAT-6-like"/>
    <property type="match status" value="1"/>
</dbReference>
<dbReference type="Proteomes" id="UP000070188">
    <property type="component" value="Unassembled WGS sequence"/>
</dbReference>
<dbReference type="Pfam" id="PF06259">
    <property type="entry name" value="Abhydrolase_8"/>
    <property type="match status" value="1"/>
</dbReference>
<evidence type="ECO:0000256" key="2">
    <source>
        <dbReference type="SAM" id="MobiDB-lite"/>
    </source>
</evidence>